<dbReference type="Pfam" id="PF00682">
    <property type="entry name" value="HMGL-like"/>
    <property type="match status" value="1"/>
</dbReference>
<name>A0ABP4E910_9ACTN</name>
<organism evidence="5 6">
    <name type="scientific">Nocardioides dubius</name>
    <dbReference type="NCBI Taxonomy" id="317019"/>
    <lineage>
        <taxon>Bacteria</taxon>
        <taxon>Bacillati</taxon>
        <taxon>Actinomycetota</taxon>
        <taxon>Actinomycetes</taxon>
        <taxon>Propionibacteriales</taxon>
        <taxon>Nocardioidaceae</taxon>
        <taxon>Nocardioides</taxon>
    </lineage>
</organism>
<dbReference type="PANTHER" id="PTHR42738:SF7">
    <property type="entry name" value="HYDROXYMETHYLGLUTARYL-COA LYASE"/>
    <property type="match status" value="1"/>
</dbReference>
<protein>
    <submittedName>
        <fullName evidence="5">Hydroxymethylglutaryl-CoA lyase</fullName>
    </submittedName>
</protein>
<accession>A0ABP4E910</accession>
<proteinExistence type="inferred from homology"/>
<evidence type="ECO:0000259" key="4">
    <source>
        <dbReference type="PROSITE" id="PS50991"/>
    </source>
</evidence>
<dbReference type="Gene3D" id="3.20.20.70">
    <property type="entry name" value="Aldolase class I"/>
    <property type="match status" value="1"/>
</dbReference>
<keyword evidence="6" id="KW-1185">Reference proteome</keyword>
<sequence>MTTPPQAVRIVEVAPRDGLQNESVLLSTEQKSTLVQHAIAAGATNVEVTSFVHPKAVPAMADAEALLAMLEPVDGVTFSALILNERGLDRALAAGVREVNMVVHCTETFSQRNQGTDIAGGIAMWGRVAATARAEGVRANLTLAVAFGCPFEGEVAAEVVREVASRAVEAGAPAELSLADTIGVAVPRDVTTRFALAVGVVGAGTALRAHFHNTRNAGVANALAAVEAGVGILDASLGGIGGCPFAPGATGNVATEDLAYALQRSGIAHGLDDAALRAGGLWLSEQLGRRLPSMVLAAGGFPQPAAG</sequence>
<comment type="caution">
    <text evidence="5">The sequence shown here is derived from an EMBL/GenBank/DDBJ whole genome shotgun (WGS) entry which is preliminary data.</text>
</comment>
<dbReference type="NCBIfam" id="NF004283">
    <property type="entry name" value="PRK05692.1"/>
    <property type="match status" value="1"/>
</dbReference>
<keyword evidence="2" id="KW-0479">Metal-binding</keyword>
<feature type="domain" description="Pyruvate carboxyltransferase" evidence="4">
    <location>
        <begin position="8"/>
        <end position="277"/>
    </location>
</feature>
<dbReference type="SUPFAM" id="SSF51569">
    <property type="entry name" value="Aldolase"/>
    <property type="match status" value="1"/>
</dbReference>
<dbReference type="InterPro" id="IPR043594">
    <property type="entry name" value="HMGL"/>
</dbReference>
<evidence type="ECO:0000256" key="1">
    <source>
        <dbReference type="ARBA" id="ARBA00009405"/>
    </source>
</evidence>
<keyword evidence="3 5" id="KW-0456">Lyase</keyword>
<evidence type="ECO:0000256" key="2">
    <source>
        <dbReference type="ARBA" id="ARBA00022723"/>
    </source>
</evidence>
<dbReference type="GO" id="GO:0016829">
    <property type="term" value="F:lyase activity"/>
    <property type="evidence" value="ECO:0007669"/>
    <property type="project" value="UniProtKB-KW"/>
</dbReference>
<evidence type="ECO:0000256" key="3">
    <source>
        <dbReference type="ARBA" id="ARBA00023239"/>
    </source>
</evidence>
<dbReference type="PROSITE" id="PS50991">
    <property type="entry name" value="PYR_CT"/>
    <property type="match status" value="1"/>
</dbReference>
<dbReference type="InterPro" id="IPR000891">
    <property type="entry name" value="PYR_CT"/>
</dbReference>
<reference evidence="6" key="1">
    <citation type="journal article" date="2019" name="Int. J. Syst. Evol. Microbiol.">
        <title>The Global Catalogue of Microorganisms (GCM) 10K type strain sequencing project: providing services to taxonomists for standard genome sequencing and annotation.</title>
        <authorList>
            <consortium name="The Broad Institute Genomics Platform"/>
            <consortium name="The Broad Institute Genome Sequencing Center for Infectious Disease"/>
            <person name="Wu L."/>
            <person name="Ma J."/>
        </authorList>
    </citation>
    <scope>NUCLEOTIDE SEQUENCE [LARGE SCALE GENOMIC DNA]</scope>
    <source>
        <strain evidence="6">JCM 13008</strain>
    </source>
</reference>
<dbReference type="PANTHER" id="PTHR42738">
    <property type="entry name" value="HYDROXYMETHYLGLUTARYL-COA LYASE"/>
    <property type="match status" value="1"/>
</dbReference>
<dbReference type="RefSeq" id="WP_343992992.1">
    <property type="nucleotide sequence ID" value="NZ_BAAALG010000006.1"/>
</dbReference>
<dbReference type="CDD" id="cd07938">
    <property type="entry name" value="DRE_TIM_HMGL"/>
    <property type="match status" value="1"/>
</dbReference>
<gene>
    <name evidence="5" type="ORF">GCM10009668_15270</name>
</gene>
<comment type="similarity">
    <text evidence="1">Belongs to the HMG-CoA lyase family.</text>
</comment>
<dbReference type="InterPro" id="IPR013785">
    <property type="entry name" value="Aldolase_TIM"/>
</dbReference>
<evidence type="ECO:0000313" key="6">
    <source>
        <dbReference type="Proteomes" id="UP001501581"/>
    </source>
</evidence>
<dbReference type="Proteomes" id="UP001501581">
    <property type="component" value="Unassembled WGS sequence"/>
</dbReference>
<dbReference type="EMBL" id="BAAALG010000006">
    <property type="protein sequence ID" value="GAA1098744.1"/>
    <property type="molecule type" value="Genomic_DNA"/>
</dbReference>
<evidence type="ECO:0000313" key="5">
    <source>
        <dbReference type="EMBL" id="GAA1098744.1"/>
    </source>
</evidence>